<dbReference type="SUPFAM" id="SSF88659">
    <property type="entry name" value="Sigma3 and sigma4 domains of RNA polymerase sigma factors"/>
    <property type="match status" value="1"/>
</dbReference>
<dbReference type="InterPro" id="IPR013324">
    <property type="entry name" value="RNA_pol_sigma_r3/r4-like"/>
</dbReference>
<gene>
    <name evidence="2" type="ORF">A8C52_06985</name>
    <name evidence="3" type="ORF">DBP89_08335</name>
</gene>
<dbReference type="EMBL" id="LXZO01000083">
    <property type="protein sequence ID" value="PAY47035.1"/>
    <property type="molecule type" value="Genomic_DNA"/>
</dbReference>
<dbReference type="RefSeq" id="WP_003699551.1">
    <property type="nucleotide sequence ID" value="NZ_CBCRTQ010000014.1"/>
</dbReference>
<dbReference type="EMBL" id="QAGV01000011">
    <property type="protein sequence ID" value="PTR94712.1"/>
    <property type="molecule type" value="Genomic_DNA"/>
</dbReference>
<dbReference type="Proteomes" id="UP000244552">
    <property type="component" value="Unassembled WGS sequence"/>
</dbReference>
<evidence type="ECO:0000313" key="4">
    <source>
        <dbReference type="Proteomes" id="UP000218139"/>
    </source>
</evidence>
<dbReference type="Gene3D" id="1.20.140.160">
    <property type="match status" value="1"/>
</dbReference>
<proteinExistence type="predicted"/>
<evidence type="ECO:0000256" key="1">
    <source>
        <dbReference type="SAM" id="Coils"/>
    </source>
</evidence>
<evidence type="ECO:0000313" key="3">
    <source>
        <dbReference type="EMBL" id="PTR94712.1"/>
    </source>
</evidence>
<sequence length="138" mass="16330">MNTDNEFKHNKAYLMQYRKMHTKIERLKDKLERLNERYNLKGVSYSSQPSSTVTQTLDDIIAQKEYVEGKIRELTGDAIKISNEIQDKLLDLDNQLEAEILDLYFLESHSLNEIANDLCYSERQIERLYVKGIKHLFK</sequence>
<evidence type="ECO:0000313" key="2">
    <source>
        <dbReference type="EMBL" id="PAY47035.1"/>
    </source>
</evidence>
<keyword evidence="1" id="KW-0175">Coiled coil</keyword>
<feature type="coiled-coil region" evidence="1">
    <location>
        <begin position="14"/>
        <end position="44"/>
    </location>
</feature>
<reference evidence="2 4" key="1">
    <citation type="submission" date="2016-05" db="EMBL/GenBank/DDBJ databases">
        <authorList>
            <person name="Lee J.-Y."/>
            <person name="Kim E.B."/>
            <person name="Choi Y.-J."/>
        </authorList>
    </citation>
    <scope>NUCLEOTIDE SEQUENCE [LARGE SCALE GENOMIC DNA]</scope>
    <source>
        <strain evidence="2 4">KLA006</strain>
    </source>
</reference>
<accession>A0A8I2HFW7</accession>
<evidence type="ECO:0000313" key="5">
    <source>
        <dbReference type="Proteomes" id="UP000244552"/>
    </source>
</evidence>
<reference evidence="3 5" key="2">
    <citation type="journal article" date="2018" name="Genome Announc.">
        <title>Fifty-Six Draft Genome Sequences of 10 Lactobacillus Species from 22 Commercial Dietary Supplements.</title>
        <authorList>
            <person name="Gangiredla J."/>
            <person name="Barnaba T.J."/>
            <person name="Mammel M.K."/>
            <person name="Lacher D.W."/>
            <person name="Elkins C.A."/>
            <person name="Lampel K.A."/>
            <person name="Whitehouse C.A."/>
            <person name="Tartera C."/>
        </authorList>
    </citation>
    <scope>NUCLEOTIDE SEQUENCE [LARGE SCALE GENOMIC DNA]</scope>
    <source>
        <strain evidence="3 5">DS11_12</strain>
    </source>
</reference>
<dbReference type="AlphaFoldDB" id="A0A8I2HFW7"/>
<organism evidence="2 4">
    <name type="scientific">Ligilactobacillus salivarius</name>
    <dbReference type="NCBI Taxonomy" id="1624"/>
    <lineage>
        <taxon>Bacteria</taxon>
        <taxon>Bacillati</taxon>
        <taxon>Bacillota</taxon>
        <taxon>Bacilli</taxon>
        <taxon>Lactobacillales</taxon>
        <taxon>Lactobacillaceae</taxon>
        <taxon>Ligilactobacillus</taxon>
    </lineage>
</organism>
<name>A0A8I2HFW7_9LACO</name>
<dbReference type="Proteomes" id="UP000218139">
    <property type="component" value="Unassembled WGS sequence"/>
</dbReference>
<protein>
    <submittedName>
        <fullName evidence="3">Sigma-70 family RNA polymerase sigma factor</fullName>
    </submittedName>
</protein>
<comment type="caution">
    <text evidence="2">The sequence shown here is derived from an EMBL/GenBank/DDBJ whole genome shotgun (WGS) entry which is preliminary data.</text>
</comment>